<dbReference type="PANTHER" id="PTHR34136:SF1">
    <property type="entry name" value="UDP-N-ACETYL-D-MANNOSAMINURONIC ACID TRANSFERASE"/>
    <property type="match status" value="1"/>
</dbReference>
<organism evidence="6 7">
    <name type="scientific">Clostridium saccharoperbutylacetonicum N1-4(HMT)</name>
    <dbReference type="NCBI Taxonomy" id="931276"/>
    <lineage>
        <taxon>Bacteria</taxon>
        <taxon>Bacillati</taxon>
        <taxon>Bacillota</taxon>
        <taxon>Clostridia</taxon>
        <taxon>Eubacteriales</taxon>
        <taxon>Clostridiaceae</taxon>
        <taxon>Clostridium</taxon>
    </lineage>
</organism>
<dbReference type="OrthoDB" id="9771846at2"/>
<keyword evidence="1 5" id="KW-0328">Glycosyltransferase</keyword>
<dbReference type="Proteomes" id="UP000011728">
    <property type="component" value="Chromosome"/>
</dbReference>
<dbReference type="UniPathway" id="UPA00632"/>
<keyword evidence="4 5" id="KW-0961">Cell wall biogenesis/degradation</keyword>
<dbReference type="HAMAP" id="MF_02070">
    <property type="entry name" value="TagA_TarA"/>
    <property type="match status" value="1"/>
</dbReference>
<dbReference type="EMBL" id="CP004121">
    <property type="protein sequence ID" value="AGF54846.1"/>
    <property type="molecule type" value="Genomic_DNA"/>
</dbReference>
<comment type="catalytic activity">
    <reaction evidence="5">
        <text>UDP-N-acetyl-alpha-D-mannosamine + N-acetyl-alpha-D-glucosaminyl-di-trans,octa-cis-undecaprenyl diphosphate = N-acetyl-beta-D-mannosaminyl-(1-&gt;4)-N-acetyl-alpha-D-glucosaminyl di-trans,octa-cis-undecaprenyl diphosphate + UDP + H(+)</text>
        <dbReference type="Rhea" id="RHEA:16053"/>
        <dbReference type="ChEBI" id="CHEBI:15378"/>
        <dbReference type="ChEBI" id="CHEBI:58223"/>
        <dbReference type="ChEBI" id="CHEBI:62959"/>
        <dbReference type="ChEBI" id="CHEBI:68623"/>
        <dbReference type="ChEBI" id="CHEBI:132210"/>
        <dbReference type="EC" id="2.4.1.187"/>
    </reaction>
</comment>
<dbReference type="PATRIC" id="fig|931276.5.peg.1026"/>
<dbReference type="eggNOG" id="COG1922">
    <property type="taxonomic scope" value="Bacteria"/>
</dbReference>
<proteinExistence type="inferred from homology"/>
<keyword evidence="2 5" id="KW-0808">Transferase</keyword>
<dbReference type="InterPro" id="IPR034714">
    <property type="entry name" value="TagA_TarA"/>
</dbReference>
<dbReference type="InterPro" id="IPR004629">
    <property type="entry name" value="WecG_TagA_CpsF"/>
</dbReference>
<reference evidence="6 7" key="1">
    <citation type="submission" date="2013-02" db="EMBL/GenBank/DDBJ databases">
        <title>Genome sequence of Clostridium saccharoperbutylacetonicum N1-4(HMT).</title>
        <authorList>
            <person name="Poehlein A."/>
            <person name="Daniel R."/>
        </authorList>
    </citation>
    <scope>NUCLEOTIDE SEQUENCE [LARGE SCALE GENOMIC DNA]</scope>
    <source>
        <strain evidence="7">N1-4(HMT)</strain>
    </source>
</reference>
<keyword evidence="3 5" id="KW-0777">Teichoic acid biosynthesis</keyword>
<evidence type="ECO:0000313" key="7">
    <source>
        <dbReference type="Proteomes" id="UP000011728"/>
    </source>
</evidence>
<dbReference type="PANTHER" id="PTHR34136">
    <property type="match status" value="1"/>
</dbReference>
<dbReference type="STRING" id="36745.CLSAP_10750"/>
<dbReference type="RefSeq" id="WP_015391171.1">
    <property type="nucleotide sequence ID" value="NC_020291.1"/>
</dbReference>
<evidence type="ECO:0000256" key="4">
    <source>
        <dbReference type="ARBA" id="ARBA00023316"/>
    </source>
</evidence>
<dbReference type="GO" id="GO:0071555">
    <property type="term" value="P:cell wall organization"/>
    <property type="evidence" value="ECO:0007669"/>
    <property type="project" value="UniProtKB-KW"/>
</dbReference>
<evidence type="ECO:0000256" key="5">
    <source>
        <dbReference type="HAMAP-Rule" id="MF_02070"/>
    </source>
</evidence>
<evidence type="ECO:0000313" key="6">
    <source>
        <dbReference type="EMBL" id="AGF54846.1"/>
    </source>
</evidence>
<evidence type="ECO:0000256" key="3">
    <source>
        <dbReference type="ARBA" id="ARBA00022944"/>
    </source>
</evidence>
<dbReference type="AlphaFoldDB" id="M1MJ27"/>
<accession>M1MJ27</accession>
<comment type="similarity">
    <text evidence="5">Belongs to the glycosyltransferase 26 family. TagA/TarA subfamily.</text>
</comment>
<name>M1MJ27_9CLOT</name>
<gene>
    <name evidence="6" type="primary">tarA</name>
    <name evidence="6" type="ORF">Cspa_c10700</name>
</gene>
<sequence length="237" mass="26954">MFTNILDFKIFKEDMKSLMDYVNTFDKVNIVSGNPEILFNGLDDPILTNFFKHKNSVIIPDGVGTVIASKLIGDPVKEKIAGIDLVKEVLIKANKEKKSIYLLGAKEEIINKCVENIKLEFPDLKIAGFHNGFFDINNCNDIVEEISNSNPWAIFVAMGSPRQEIFIEKVMDKTNTHIFMGVGGVFDIFAGELKRAPKWMITLGLEWLYRVAKEPVRIKRLVAIPKFLLLVLKHRKK</sequence>
<dbReference type="NCBIfam" id="TIGR00696">
    <property type="entry name" value="wecG_tagA_cpsF"/>
    <property type="match status" value="1"/>
</dbReference>
<evidence type="ECO:0000256" key="1">
    <source>
        <dbReference type="ARBA" id="ARBA00022676"/>
    </source>
</evidence>
<comment type="pathway">
    <text evidence="5">Cell wall biogenesis; teichoic acid biosynthesis.</text>
</comment>
<dbReference type="Pfam" id="PF03808">
    <property type="entry name" value="Glyco_tran_WecG"/>
    <property type="match status" value="1"/>
</dbReference>
<dbReference type="EC" id="2.4.1.187" evidence="5"/>
<dbReference type="CDD" id="cd06533">
    <property type="entry name" value="Glyco_transf_WecG_TagA"/>
    <property type="match status" value="1"/>
</dbReference>
<dbReference type="KEGG" id="csr:Cspa_c10700"/>
<protein>
    <recommendedName>
        <fullName evidence="5">N-acetylglucosaminyldiphosphoundecaprenol N-acetyl-beta-D-mannosaminyltransferase</fullName>
        <ecNumber evidence="5">2.4.1.187</ecNumber>
    </recommendedName>
    <alternativeName>
        <fullName evidence="5">N-acetylmannosaminyltransferase</fullName>
    </alternativeName>
    <alternativeName>
        <fullName evidence="5">UDP-N-acetylmannosamine transferase</fullName>
    </alternativeName>
    <alternativeName>
        <fullName evidence="5">UDP-N-acetylmannosamine:N-acetylglucosaminyl pyrophosphorylundecaprenol N-acetylmannosaminyltransferase</fullName>
    </alternativeName>
</protein>
<comment type="function">
    <text evidence="5">Catalyzes the conversion of GlcNAc-PP-undecaprenol into ManNAc-GlcNAc-PP-undecaprenol, the first committed lipid intermediate in the de novo synthesis of teichoic acid.</text>
</comment>
<dbReference type="HOGENOM" id="CLU_063203_3_1_9"/>
<evidence type="ECO:0000256" key="2">
    <source>
        <dbReference type="ARBA" id="ARBA00022679"/>
    </source>
</evidence>
<keyword evidence="7" id="KW-1185">Reference proteome</keyword>
<dbReference type="GO" id="GO:0019350">
    <property type="term" value="P:teichoic acid biosynthetic process"/>
    <property type="evidence" value="ECO:0007669"/>
    <property type="project" value="UniProtKB-UniRule"/>
</dbReference>
<dbReference type="GO" id="GO:0047244">
    <property type="term" value="F:N-acetylglucosaminyldiphosphoundecaprenol N-acetyl-beta-D-mannosaminyltransferase activity"/>
    <property type="evidence" value="ECO:0007669"/>
    <property type="project" value="UniProtKB-UniRule"/>
</dbReference>